<dbReference type="SUPFAM" id="SSF103473">
    <property type="entry name" value="MFS general substrate transporter"/>
    <property type="match status" value="1"/>
</dbReference>
<keyword evidence="2 6" id="KW-0812">Transmembrane</keyword>
<feature type="transmembrane region" description="Helical" evidence="6">
    <location>
        <begin position="176"/>
        <end position="198"/>
    </location>
</feature>
<feature type="domain" description="Major facilitator superfamily (MFS) profile" evidence="7">
    <location>
        <begin position="52"/>
        <end position="476"/>
    </location>
</feature>
<feature type="transmembrane region" description="Helical" evidence="6">
    <location>
        <begin position="204"/>
        <end position="226"/>
    </location>
</feature>
<feature type="transmembrane region" description="Helical" evidence="6">
    <location>
        <begin position="316"/>
        <end position="338"/>
    </location>
</feature>
<feature type="region of interest" description="Disordered" evidence="5">
    <location>
        <begin position="1"/>
        <end position="44"/>
    </location>
</feature>
<feature type="compositionally biased region" description="Basic and acidic residues" evidence="5">
    <location>
        <begin position="16"/>
        <end position="34"/>
    </location>
</feature>
<feature type="transmembrane region" description="Helical" evidence="6">
    <location>
        <begin position="274"/>
        <end position="296"/>
    </location>
</feature>
<dbReference type="GO" id="GO:0005886">
    <property type="term" value="C:plasma membrane"/>
    <property type="evidence" value="ECO:0007669"/>
    <property type="project" value="TreeGrafter"/>
</dbReference>
<dbReference type="Proteomes" id="UP001148299">
    <property type="component" value="Unassembled WGS sequence"/>
</dbReference>
<comment type="subcellular location">
    <subcellularLocation>
        <location evidence="1">Membrane</location>
        <topology evidence="1">Multi-pass membrane protein</topology>
    </subcellularLocation>
</comment>
<evidence type="ECO:0000256" key="3">
    <source>
        <dbReference type="ARBA" id="ARBA00022989"/>
    </source>
</evidence>
<keyword evidence="3 6" id="KW-1133">Transmembrane helix</keyword>
<dbReference type="Pfam" id="PF07690">
    <property type="entry name" value="MFS_1"/>
    <property type="match status" value="1"/>
</dbReference>
<evidence type="ECO:0000256" key="2">
    <source>
        <dbReference type="ARBA" id="ARBA00022692"/>
    </source>
</evidence>
<feature type="compositionally biased region" description="Polar residues" evidence="5">
    <location>
        <begin position="35"/>
        <end position="44"/>
    </location>
</feature>
<dbReference type="InterPro" id="IPR020846">
    <property type="entry name" value="MFS_dom"/>
</dbReference>
<dbReference type="Gene3D" id="1.20.1250.20">
    <property type="entry name" value="MFS general substrate transporter like domains"/>
    <property type="match status" value="1"/>
</dbReference>
<feature type="transmembrane region" description="Helical" evidence="6">
    <location>
        <begin position="390"/>
        <end position="410"/>
    </location>
</feature>
<name>A0A9W9QV63_PENBR</name>
<evidence type="ECO:0000256" key="5">
    <source>
        <dbReference type="SAM" id="MobiDB-lite"/>
    </source>
</evidence>
<dbReference type="PROSITE" id="PS50850">
    <property type="entry name" value="MFS"/>
    <property type="match status" value="1"/>
</dbReference>
<keyword evidence="4 6" id="KW-0472">Membrane</keyword>
<dbReference type="PANTHER" id="PTHR23502">
    <property type="entry name" value="MAJOR FACILITATOR SUPERFAMILY"/>
    <property type="match status" value="1"/>
</dbReference>
<evidence type="ECO:0000256" key="1">
    <source>
        <dbReference type="ARBA" id="ARBA00004141"/>
    </source>
</evidence>
<gene>
    <name evidence="8" type="ORF">N7541_008772</name>
</gene>
<feature type="transmembrane region" description="Helical" evidence="6">
    <location>
        <begin position="422"/>
        <end position="441"/>
    </location>
</feature>
<protein>
    <submittedName>
        <fullName evidence="8">Major facilitator superfamily domain-containing protein</fullName>
    </submittedName>
</protein>
<feature type="transmembrane region" description="Helical" evidence="6">
    <location>
        <begin position="88"/>
        <end position="106"/>
    </location>
</feature>
<dbReference type="PANTHER" id="PTHR23502:SF160">
    <property type="entry name" value="MAJOR FACILITATOR SUPERFAMILY (MFS) PROFILE DOMAIN-CONTAINING PROTEIN-RELATED"/>
    <property type="match status" value="1"/>
</dbReference>
<evidence type="ECO:0000313" key="9">
    <source>
        <dbReference type="Proteomes" id="UP001148299"/>
    </source>
</evidence>
<proteinExistence type="predicted"/>
<dbReference type="GO" id="GO:0022857">
    <property type="term" value="F:transmembrane transporter activity"/>
    <property type="evidence" value="ECO:0007669"/>
    <property type="project" value="InterPro"/>
</dbReference>
<dbReference type="AlphaFoldDB" id="A0A9W9QV63"/>
<evidence type="ECO:0000259" key="7">
    <source>
        <dbReference type="PROSITE" id="PS50850"/>
    </source>
</evidence>
<reference evidence="8" key="1">
    <citation type="submission" date="2022-12" db="EMBL/GenBank/DDBJ databases">
        <authorList>
            <person name="Petersen C."/>
        </authorList>
    </citation>
    <scope>NUCLEOTIDE SEQUENCE</scope>
    <source>
        <strain evidence="8">IBT 35675</strain>
    </source>
</reference>
<feature type="transmembrane region" description="Helical" evidence="6">
    <location>
        <begin position="359"/>
        <end position="378"/>
    </location>
</feature>
<evidence type="ECO:0000313" key="8">
    <source>
        <dbReference type="EMBL" id="KAJ5346290.1"/>
    </source>
</evidence>
<dbReference type="EMBL" id="JAPZBR010000007">
    <property type="protein sequence ID" value="KAJ5346290.1"/>
    <property type="molecule type" value="Genomic_DNA"/>
</dbReference>
<sequence>MTEVKESQTSSSHLETMPHGEDGSLGPDDPKESDNGNPNHPQNWPATAKQCTYLTICSFTFLANINSSNFTVATQPIIKEFEVTETQAGELVCFNVFLFGMGNIFWVPLMRVIGKRPVYLLAMLGLSLMNIWSSQATTYRELLASRILSGFVAAAADATVPAVVADMVAPQDRGHYMMFFHLAMTAGLFLGPLINAYLVQEHDWRWMCYFLAIAVGVVFIIAIFTIRETSTRQHESIDPVVSTKRTQWEWMSVTAGYNPRASFSQPLRDIIANAAYPPLIWCSLTIGISVGWNIVVQLMSSRTFTKPPYGWELGDLGLLSLAAFIGSVLAFYFGGRLIDIISTRNAARHGGVRRPEYRLPAIVIPGVIGPAGILIFGFCVASKTHWIGPAIGNAMQAFGVAAISNVAVTYSLDLFKPVTGEALVIIFVIRNTIGMLVSLYGADWIDRQGPAAVFGEMAAIQVASVLFAIPLFIWGRSLGAWTSTFGPMKRFLNP</sequence>
<comment type="caution">
    <text evidence="8">The sequence shown here is derived from an EMBL/GenBank/DDBJ whole genome shotgun (WGS) entry which is preliminary data.</text>
</comment>
<dbReference type="InterPro" id="IPR011701">
    <property type="entry name" value="MFS"/>
</dbReference>
<dbReference type="InterPro" id="IPR036259">
    <property type="entry name" value="MFS_trans_sf"/>
</dbReference>
<accession>A0A9W9QV63</accession>
<organism evidence="8 9">
    <name type="scientific">Penicillium brevicompactum</name>
    <dbReference type="NCBI Taxonomy" id="5074"/>
    <lineage>
        <taxon>Eukaryota</taxon>
        <taxon>Fungi</taxon>
        <taxon>Dikarya</taxon>
        <taxon>Ascomycota</taxon>
        <taxon>Pezizomycotina</taxon>
        <taxon>Eurotiomycetes</taxon>
        <taxon>Eurotiomycetidae</taxon>
        <taxon>Eurotiales</taxon>
        <taxon>Aspergillaceae</taxon>
        <taxon>Penicillium</taxon>
    </lineage>
</organism>
<keyword evidence="9" id="KW-1185">Reference proteome</keyword>
<evidence type="ECO:0000256" key="4">
    <source>
        <dbReference type="ARBA" id="ARBA00023136"/>
    </source>
</evidence>
<reference evidence="8" key="2">
    <citation type="journal article" date="2023" name="IMA Fungus">
        <title>Comparative genomic study of the Penicillium genus elucidates a diverse pangenome and 15 lateral gene transfer events.</title>
        <authorList>
            <person name="Petersen C."/>
            <person name="Sorensen T."/>
            <person name="Nielsen M.R."/>
            <person name="Sondergaard T.E."/>
            <person name="Sorensen J.L."/>
            <person name="Fitzpatrick D.A."/>
            <person name="Frisvad J.C."/>
            <person name="Nielsen K.L."/>
        </authorList>
    </citation>
    <scope>NUCLEOTIDE SEQUENCE</scope>
    <source>
        <strain evidence="8">IBT 35675</strain>
    </source>
</reference>
<evidence type="ECO:0000256" key="6">
    <source>
        <dbReference type="SAM" id="Phobius"/>
    </source>
</evidence>
<feature type="transmembrane region" description="Helical" evidence="6">
    <location>
        <begin position="453"/>
        <end position="474"/>
    </location>
</feature>
<feature type="transmembrane region" description="Helical" evidence="6">
    <location>
        <begin position="147"/>
        <end position="169"/>
    </location>
</feature>